<name>A0A8T0I8U1_CERPU</name>
<sequence length="94" mass="10185">MLECGLTKSLESIAQRPAQKSSAYSCTCCFNMSCWPSVHLHLRACLVFLDLQTVQPIGQLIPQCSINLRILSQQANSIAQPVLDKSAGADSDCS</sequence>
<gene>
    <name evidence="1" type="ORF">KC19_4G094100</name>
    <name evidence="2" type="ORF">KC19_4G094300</name>
</gene>
<accession>A0A8T0I8U1</accession>
<reference evidence="2" key="1">
    <citation type="submission" date="2020-06" db="EMBL/GenBank/DDBJ databases">
        <title>WGS assembly of Ceratodon purpureus strain R40.</title>
        <authorList>
            <person name="Carey S.B."/>
            <person name="Jenkins J."/>
            <person name="Shu S."/>
            <person name="Lovell J.T."/>
            <person name="Sreedasyam A."/>
            <person name="Maumus F."/>
            <person name="Tiley G.P."/>
            <person name="Fernandez-Pozo N."/>
            <person name="Barry K."/>
            <person name="Chen C."/>
            <person name="Wang M."/>
            <person name="Lipzen A."/>
            <person name="Daum C."/>
            <person name="Saski C.A."/>
            <person name="Payton A.C."/>
            <person name="Mcbreen J.C."/>
            <person name="Conrad R.E."/>
            <person name="Kollar L.M."/>
            <person name="Olsson S."/>
            <person name="Huttunen S."/>
            <person name="Landis J.B."/>
            <person name="Wickett N.J."/>
            <person name="Johnson M.G."/>
            <person name="Rensing S.A."/>
            <person name="Grimwood J."/>
            <person name="Schmutz J."/>
            <person name="Mcdaniel S.F."/>
        </authorList>
    </citation>
    <scope>NUCLEOTIDE SEQUENCE</scope>
    <source>
        <strain evidence="2">R40</strain>
    </source>
</reference>
<evidence type="ECO:0000313" key="1">
    <source>
        <dbReference type="EMBL" id="KAG0579377.1"/>
    </source>
</evidence>
<protein>
    <submittedName>
        <fullName evidence="2">Uncharacterized protein</fullName>
    </submittedName>
</protein>
<organism evidence="2 3">
    <name type="scientific">Ceratodon purpureus</name>
    <name type="common">Fire moss</name>
    <name type="synonym">Dicranum purpureum</name>
    <dbReference type="NCBI Taxonomy" id="3225"/>
    <lineage>
        <taxon>Eukaryota</taxon>
        <taxon>Viridiplantae</taxon>
        <taxon>Streptophyta</taxon>
        <taxon>Embryophyta</taxon>
        <taxon>Bryophyta</taxon>
        <taxon>Bryophytina</taxon>
        <taxon>Bryopsida</taxon>
        <taxon>Dicranidae</taxon>
        <taxon>Pseudoditrichales</taxon>
        <taxon>Ditrichaceae</taxon>
        <taxon>Ceratodon</taxon>
    </lineage>
</organism>
<dbReference type="EMBL" id="CM026424">
    <property type="protein sequence ID" value="KAG0579379.1"/>
    <property type="molecule type" value="Genomic_DNA"/>
</dbReference>
<dbReference type="AlphaFoldDB" id="A0A8T0I8U1"/>
<keyword evidence="3" id="KW-1185">Reference proteome</keyword>
<proteinExistence type="predicted"/>
<comment type="caution">
    <text evidence="2">The sequence shown here is derived from an EMBL/GenBank/DDBJ whole genome shotgun (WGS) entry which is preliminary data.</text>
</comment>
<evidence type="ECO:0000313" key="2">
    <source>
        <dbReference type="EMBL" id="KAG0579379.1"/>
    </source>
</evidence>
<dbReference type="Proteomes" id="UP000822688">
    <property type="component" value="Chromosome 4"/>
</dbReference>
<dbReference type="EMBL" id="CM026424">
    <property type="protein sequence ID" value="KAG0579377.1"/>
    <property type="molecule type" value="Genomic_DNA"/>
</dbReference>
<evidence type="ECO:0000313" key="3">
    <source>
        <dbReference type="Proteomes" id="UP000822688"/>
    </source>
</evidence>